<reference evidence="2" key="1">
    <citation type="submission" date="2023-05" db="EMBL/GenBank/DDBJ databases">
        <title>Anaerotaeda fermentans gen. nov., sp. nov., a novel anaerobic planctomycete of the new family within the order Sedimentisphaerales isolated from Taman Peninsula, Russia.</title>
        <authorList>
            <person name="Khomyakova M.A."/>
            <person name="Merkel A.Y."/>
            <person name="Slobodkin A.I."/>
        </authorList>
    </citation>
    <scope>NUCLEOTIDE SEQUENCE</scope>
    <source>
        <strain evidence="2">M17dextr</strain>
    </source>
</reference>
<feature type="domain" description="Calcineurin-like phosphoesterase" evidence="1">
    <location>
        <begin position="215"/>
        <end position="405"/>
    </location>
</feature>
<comment type="caution">
    <text evidence="2">The sequence shown here is derived from an EMBL/GenBank/DDBJ whole genome shotgun (WGS) entry which is preliminary data.</text>
</comment>
<dbReference type="InterPro" id="IPR029052">
    <property type="entry name" value="Metallo-depent_PP-like"/>
</dbReference>
<dbReference type="AlphaFoldDB" id="A0AAW6TXW9"/>
<proteinExistence type="predicted"/>
<dbReference type="GO" id="GO:0016787">
    <property type="term" value="F:hydrolase activity"/>
    <property type="evidence" value="ECO:0007669"/>
    <property type="project" value="InterPro"/>
</dbReference>
<dbReference type="RefSeq" id="WP_349245890.1">
    <property type="nucleotide sequence ID" value="NZ_JASCXX010000020.1"/>
</dbReference>
<protein>
    <submittedName>
        <fullName evidence="2">Metallophosphoesterase</fullName>
    </submittedName>
</protein>
<sequence length="847" mass="97518">MEEHLQSRMQKSLYWVLPILKRALRKVVEKGDLEAIPDDPTHMILKNLKRYRLIHAPKTTFGAYIVEGTLYVERPYLGLHMREEILFHELLEACGVSHYQAVKLTQDYLWDALLPEKEYVAAATDSLPDEWDDADAVIDEIYTPREAAIESAKADIEAAQEDIRAGRAYDLPEQSNKAQEFFHKKFERFNRAVQNAAYQRGNYVDLRALPHDVEIHVIGDVHACWDNVEFILRHRAQFISGTTIAIGGFPLSVLEKVQKGEAVLLFNGDVVHYDIHSEYTLVQQDYIRTKAGQNKAFLRKKKAQIMRKLADMRATMTILDLVMDLKIENPDHVYWILGNHDDCIYRGAGKWSIYQHSLYWLALKERFGPCWAHHYIHFVDDCPLGLLCDGMYAFHGGFPKERLADYEQCDKNDPVVNEFLGKGFRNRYFDAEMSLFLEAEGIFFTLILLSHMPGLLEKNEYWAWLHSNSVCMIYGAKIYTGYAIFKNRGSLAFENVTDPKGVELTPPKDFAIPAVTIEGRWDRLRVYARNLRLGHYRNYLLYDETPVVTRLQKEELIRVSMRETSEPAEETHETYELPHQSWLATRKENIQFLRDTASTVCYDAVMAFVSGICSLGKTFWGIAGLLGRLISPLIELWSVLKRVLSPVVRVVGIIASPCIGVTRYVIRLVGKAIKGMGRILTSIYDQYRKWGLSDRMIVCLTGMEEGFFSGIWTYLINPSCKSMLRLNPWTGMILDLLGNVIPFLLLHHQRVIYRGGHIWHVPPDDIKWEKLRDYAWLIGMRVSLNLIFVLMLHFLPRSISGFLGLPVLWILHSAINFLGQPMGMVSGKTEFATPQSDTRRVERTLKT</sequence>
<accession>A0AAW6TXW9</accession>
<dbReference type="InterPro" id="IPR004843">
    <property type="entry name" value="Calcineurin-like_PHP"/>
</dbReference>
<dbReference type="Gene3D" id="3.60.21.10">
    <property type="match status" value="1"/>
</dbReference>
<evidence type="ECO:0000313" key="3">
    <source>
        <dbReference type="Proteomes" id="UP001431776"/>
    </source>
</evidence>
<dbReference type="Proteomes" id="UP001431776">
    <property type="component" value="Unassembled WGS sequence"/>
</dbReference>
<organism evidence="2 3">
    <name type="scientific">Anaerobaca lacustris</name>
    <dbReference type="NCBI Taxonomy" id="3044600"/>
    <lineage>
        <taxon>Bacteria</taxon>
        <taxon>Pseudomonadati</taxon>
        <taxon>Planctomycetota</taxon>
        <taxon>Phycisphaerae</taxon>
        <taxon>Sedimentisphaerales</taxon>
        <taxon>Anaerobacaceae</taxon>
        <taxon>Anaerobaca</taxon>
    </lineage>
</organism>
<evidence type="ECO:0000259" key="1">
    <source>
        <dbReference type="Pfam" id="PF00149"/>
    </source>
</evidence>
<dbReference type="SUPFAM" id="SSF56300">
    <property type="entry name" value="Metallo-dependent phosphatases"/>
    <property type="match status" value="1"/>
</dbReference>
<gene>
    <name evidence="2" type="ORF">QJ522_15575</name>
</gene>
<dbReference type="Pfam" id="PF00149">
    <property type="entry name" value="Metallophos"/>
    <property type="match status" value="1"/>
</dbReference>
<name>A0AAW6TXW9_9BACT</name>
<evidence type="ECO:0000313" key="2">
    <source>
        <dbReference type="EMBL" id="MDI6450480.1"/>
    </source>
</evidence>
<keyword evidence="3" id="KW-1185">Reference proteome</keyword>
<dbReference type="EMBL" id="JASCXX010000020">
    <property type="protein sequence ID" value="MDI6450480.1"/>
    <property type="molecule type" value="Genomic_DNA"/>
</dbReference>